<evidence type="ECO:0000313" key="2">
    <source>
        <dbReference type="Proteomes" id="UP000823632"/>
    </source>
</evidence>
<organism evidence="1 2">
    <name type="scientific">Candidatus Scatousia excrementipullorum</name>
    <dbReference type="NCBI Taxonomy" id="2840936"/>
    <lineage>
        <taxon>Bacteria</taxon>
        <taxon>Candidatus Scatousia</taxon>
    </lineage>
</organism>
<proteinExistence type="predicted"/>
<protein>
    <submittedName>
        <fullName evidence="1">Uncharacterized protein</fullName>
    </submittedName>
</protein>
<reference evidence="1" key="2">
    <citation type="journal article" date="2021" name="PeerJ">
        <title>Extensive microbial diversity within the chicken gut microbiome revealed by metagenomics and culture.</title>
        <authorList>
            <person name="Gilroy R."/>
            <person name="Ravi A."/>
            <person name="Getino M."/>
            <person name="Pursley I."/>
            <person name="Horton D.L."/>
            <person name="Alikhan N.F."/>
            <person name="Baker D."/>
            <person name="Gharbi K."/>
            <person name="Hall N."/>
            <person name="Watson M."/>
            <person name="Adriaenssens E.M."/>
            <person name="Foster-Nyarko E."/>
            <person name="Jarju S."/>
            <person name="Secka A."/>
            <person name="Antonio M."/>
            <person name="Oren A."/>
            <person name="Chaudhuri R.R."/>
            <person name="La Ragione R."/>
            <person name="Hildebrand F."/>
            <person name="Pallen M.J."/>
        </authorList>
    </citation>
    <scope>NUCLEOTIDE SEQUENCE</scope>
    <source>
        <strain evidence="1">10192</strain>
    </source>
</reference>
<dbReference type="Proteomes" id="UP000823632">
    <property type="component" value="Unassembled WGS sequence"/>
</dbReference>
<dbReference type="EMBL" id="JADIND010000053">
    <property type="protein sequence ID" value="MBO8430236.1"/>
    <property type="molecule type" value="Genomic_DNA"/>
</dbReference>
<dbReference type="AlphaFoldDB" id="A0A9D9GYY6"/>
<gene>
    <name evidence="1" type="ORF">IAC76_02500</name>
</gene>
<comment type="caution">
    <text evidence="1">The sequence shown here is derived from an EMBL/GenBank/DDBJ whole genome shotgun (WGS) entry which is preliminary data.</text>
</comment>
<evidence type="ECO:0000313" key="1">
    <source>
        <dbReference type="EMBL" id="MBO8430236.1"/>
    </source>
</evidence>
<accession>A0A9D9GYY6</accession>
<sequence>MLRAWFSMILALIKFCKRFKKQLVQGMPEQKNTYSLHLFLPAECHIGILKDTLPHFCESVSSGVI</sequence>
<name>A0A9D9GYY6_9BACT</name>
<reference evidence="1" key="1">
    <citation type="submission" date="2020-10" db="EMBL/GenBank/DDBJ databases">
        <authorList>
            <person name="Gilroy R."/>
        </authorList>
    </citation>
    <scope>NUCLEOTIDE SEQUENCE</scope>
    <source>
        <strain evidence="1">10192</strain>
    </source>
</reference>